<keyword evidence="1" id="KW-1133">Transmembrane helix</keyword>
<protein>
    <submittedName>
        <fullName evidence="2">ABC-2 transporter permease</fullName>
    </submittedName>
</protein>
<feature type="transmembrane region" description="Helical" evidence="1">
    <location>
        <begin position="151"/>
        <end position="171"/>
    </location>
</feature>
<feature type="transmembrane region" description="Helical" evidence="1">
    <location>
        <begin position="123"/>
        <end position="144"/>
    </location>
</feature>
<dbReference type="RefSeq" id="WP_205492148.1">
    <property type="nucleotide sequence ID" value="NZ_JAFHAP010000001.1"/>
</dbReference>
<organism evidence="2 3">
    <name type="scientific">Polycladomyces zharkentensis</name>
    <dbReference type="NCBI Taxonomy" id="2807616"/>
    <lineage>
        <taxon>Bacteria</taxon>
        <taxon>Bacillati</taxon>
        <taxon>Bacillota</taxon>
        <taxon>Bacilli</taxon>
        <taxon>Bacillales</taxon>
        <taxon>Thermoactinomycetaceae</taxon>
        <taxon>Polycladomyces</taxon>
    </lineage>
</organism>
<dbReference type="InterPro" id="IPR025699">
    <property type="entry name" value="ABC2_memb-like"/>
</dbReference>
<keyword evidence="3" id="KW-1185">Reference proteome</keyword>
<name>A0ABS2WEL7_9BACL</name>
<comment type="caution">
    <text evidence="2">The sequence shown here is derived from an EMBL/GenBank/DDBJ whole genome shotgun (WGS) entry which is preliminary data.</text>
</comment>
<dbReference type="PANTHER" id="PTHR41309">
    <property type="entry name" value="MEMBRANE PROTEIN-RELATED"/>
    <property type="match status" value="1"/>
</dbReference>
<sequence>MSVWYLIIKDLRVQKYMFLVALFFAFVNMLLTRMNQLVNIVILAYMMITSSIQYDEKQRTSVLLNCLPITRRSFVASKYLSIFLYTLISVVMVFLVNLAALFIARFGLHHNPFTLSLFTIQDVFWALVCIMVLAALFFPIALTFDWNVMQYLLFVVLAVGGTGLFFFANWIKSPDSPLAGSPFVLHVAVIGLGVSLLLYGSYRLSLFLYQKKDL</sequence>
<keyword evidence="1" id="KW-0472">Membrane</keyword>
<keyword evidence="1" id="KW-0812">Transmembrane</keyword>
<feature type="transmembrane region" description="Helical" evidence="1">
    <location>
        <begin position="183"/>
        <end position="202"/>
    </location>
</feature>
<gene>
    <name evidence="2" type="ORF">JQC72_00430</name>
</gene>
<proteinExistence type="predicted"/>
<dbReference type="EMBL" id="JAFHAP010000001">
    <property type="protein sequence ID" value="MBN2907987.1"/>
    <property type="molecule type" value="Genomic_DNA"/>
</dbReference>
<evidence type="ECO:0000256" key="1">
    <source>
        <dbReference type="SAM" id="Phobius"/>
    </source>
</evidence>
<feature type="transmembrane region" description="Helical" evidence="1">
    <location>
        <begin position="12"/>
        <end position="31"/>
    </location>
</feature>
<reference evidence="2" key="1">
    <citation type="journal article" date="2024" name="Int. J. Syst. Evol. Microbiol.">
        <title>Polycladomyces zharkentensis sp. nov., a novel thermophilic cellulose- and starch-degrading member of the Bacillota from a geothermal aquifer in Kazakhstan.</title>
        <authorList>
            <person name="Mashzhan A."/>
            <person name="Kistaubayeva A."/>
            <person name="Javier-Lopez R."/>
            <person name="Bissenova U."/>
            <person name="Bissenbay A."/>
            <person name="Birkeland N.K."/>
        </authorList>
    </citation>
    <scope>NUCLEOTIDE SEQUENCE</scope>
    <source>
        <strain evidence="2">ZKZ2T</strain>
    </source>
</reference>
<dbReference type="Proteomes" id="UP001177120">
    <property type="component" value="Unassembled WGS sequence"/>
</dbReference>
<dbReference type="Pfam" id="PF13346">
    <property type="entry name" value="ABC2_membrane_5"/>
    <property type="match status" value="1"/>
</dbReference>
<accession>A0ABS2WEL7</accession>
<evidence type="ECO:0000313" key="3">
    <source>
        <dbReference type="Proteomes" id="UP001177120"/>
    </source>
</evidence>
<feature type="transmembrane region" description="Helical" evidence="1">
    <location>
        <begin position="79"/>
        <end position="103"/>
    </location>
</feature>
<dbReference type="PANTHER" id="PTHR41309:SF2">
    <property type="entry name" value="MEMBRANE PROTEIN"/>
    <property type="match status" value="1"/>
</dbReference>
<evidence type="ECO:0000313" key="2">
    <source>
        <dbReference type="EMBL" id="MBN2907987.1"/>
    </source>
</evidence>